<evidence type="ECO:0008006" key="8">
    <source>
        <dbReference type="Google" id="ProtNLM"/>
    </source>
</evidence>
<organism evidence="7">
    <name type="scientific">Lichtheimia ramosa</name>
    <dbReference type="NCBI Taxonomy" id="688394"/>
    <lineage>
        <taxon>Eukaryota</taxon>
        <taxon>Fungi</taxon>
        <taxon>Fungi incertae sedis</taxon>
        <taxon>Mucoromycota</taxon>
        <taxon>Mucoromycotina</taxon>
        <taxon>Mucoromycetes</taxon>
        <taxon>Mucorales</taxon>
        <taxon>Lichtheimiaceae</taxon>
        <taxon>Lichtheimia</taxon>
    </lineage>
</organism>
<accession>A0A077WDE4</accession>
<sequence length="767" mass="86552">MNDDKHNRRSASRSTSPSPPPRKTKPIAPTKLQAFTVGTHKKTPFQRHKEEIELKKKRESEEAAKVYEEFVASFEDPHYKDGTQAFVKSSTMIPRGDDYEEQQQAPKKRQPSSSSIPTSSTKTTSSSISASPSKPSYKAMPFIKAGEATKSNPLSLKRSKPMQEDEDDDEDDVRMTVALAMKEARAHKKRNMDTFLEEIKKEQEDREDRLRSRSAHKSTNAGDRSSAGSTDTAGITLKAAFEERPGSHDIGDPLTTNLYVGNINPAVNEMMICHEFGKYGPIASVKIMWPRTQEERERNRNCGFVSFMKRPDAEQALKNLDGKTFHDFVMKVGWGKAVPLPAAPVFVLDKSSKSVQTGLPFNAQVVDTQTGMTSKPRAQITVVKPSNMQQVKIIHRMVERVIKNGSAFEAIIMEREKDNPKFKFLFDNRSEEHIYYRWRLYSIMQGDTKSQWRTEPFQMFEGGPWWVPPDVPFDDEGMNDVLLDTDDEERERDREHVPKGTLGKIAKQRFEIMLRQVTFQRGTIARAMAFAIDHADAADEVIDIVIKSLVIPETPITLKLARLYLVSDILHNSGTHVANAWKYRAGLEGRLVVVFEHFNEIYRSISARLKAEQLRRHISTVLSAWENWMVFPQHHIDYLNGIFMKKSSSNTSESESRSVSPESILTESQASVPAAAATFTEEMMEQDNDLDGEPIPDDVDGEPMESADVDGEPLDAEDVDGEPLDQDDMMADDDIDGEPLQDDDQTPANEDQQVPSATDIDDMFAPV</sequence>
<feature type="compositionally biased region" description="Low complexity" evidence="3">
    <location>
        <begin position="111"/>
        <end position="136"/>
    </location>
</feature>
<dbReference type="GO" id="GO:0005634">
    <property type="term" value="C:nucleus"/>
    <property type="evidence" value="ECO:0007669"/>
    <property type="project" value="TreeGrafter"/>
</dbReference>
<dbReference type="GO" id="GO:0006396">
    <property type="term" value="P:RNA processing"/>
    <property type="evidence" value="ECO:0007669"/>
    <property type="project" value="InterPro"/>
</dbReference>
<dbReference type="InterPro" id="IPR035967">
    <property type="entry name" value="SWAP/Surp_sf"/>
</dbReference>
<dbReference type="InterPro" id="IPR035979">
    <property type="entry name" value="RBD_domain_sf"/>
</dbReference>
<dbReference type="InterPro" id="IPR000504">
    <property type="entry name" value="RRM_dom"/>
</dbReference>
<feature type="compositionally biased region" description="Low complexity" evidence="3">
    <location>
        <begin position="649"/>
        <end position="663"/>
    </location>
</feature>
<gene>
    <name evidence="7" type="ORF">LRAMOSA07698</name>
</gene>
<dbReference type="SMART" id="SM00582">
    <property type="entry name" value="RPR"/>
    <property type="match status" value="1"/>
</dbReference>
<dbReference type="InterPro" id="IPR008942">
    <property type="entry name" value="ENTH_VHS"/>
</dbReference>
<dbReference type="Pfam" id="PF00076">
    <property type="entry name" value="RRM_1"/>
    <property type="match status" value="1"/>
</dbReference>
<dbReference type="OrthoDB" id="377209at2759"/>
<dbReference type="SMART" id="SM00648">
    <property type="entry name" value="SWAP"/>
    <property type="match status" value="1"/>
</dbReference>
<dbReference type="Pfam" id="PF01805">
    <property type="entry name" value="Surp"/>
    <property type="match status" value="1"/>
</dbReference>
<feature type="compositionally biased region" description="Polar residues" evidence="3">
    <location>
        <begin position="746"/>
        <end position="756"/>
    </location>
</feature>
<evidence type="ECO:0000256" key="1">
    <source>
        <dbReference type="ARBA" id="ARBA00022884"/>
    </source>
</evidence>
<feature type="region of interest" description="Disordered" evidence="3">
    <location>
        <begin position="649"/>
        <end position="767"/>
    </location>
</feature>
<feature type="region of interest" description="Disordered" evidence="3">
    <location>
        <begin position="1"/>
        <end position="172"/>
    </location>
</feature>
<dbReference type="PROSITE" id="PS50128">
    <property type="entry name" value="SURP"/>
    <property type="match status" value="1"/>
</dbReference>
<dbReference type="Pfam" id="PF04818">
    <property type="entry name" value="CID"/>
    <property type="match status" value="1"/>
</dbReference>
<dbReference type="InterPro" id="IPR000061">
    <property type="entry name" value="Surp"/>
</dbReference>
<evidence type="ECO:0000259" key="6">
    <source>
        <dbReference type="PROSITE" id="PS51391"/>
    </source>
</evidence>
<dbReference type="SUPFAM" id="SSF109905">
    <property type="entry name" value="Surp module (SWAP domain)"/>
    <property type="match status" value="1"/>
</dbReference>
<dbReference type="InterPro" id="IPR012677">
    <property type="entry name" value="Nucleotide-bd_a/b_plait_sf"/>
</dbReference>
<dbReference type="PROSITE" id="PS51391">
    <property type="entry name" value="CID"/>
    <property type="match status" value="1"/>
</dbReference>
<feature type="domain" description="SURP motif" evidence="5">
    <location>
        <begin position="393"/>
        <end position="436"/>
    </location>
</feature>
<dbReference type="PROSITE" id="PS50102">
    <property type="entry name" value="RRM"/>
    <property type="match status" value="1"/>
</dbReference>
<dbReference type="PANTHER" id="PTHR23140">
    <property type="entry name" value="RNA PROCESSING PROTEIN LD23810P"/>
    <property type="match status" value="1"/>
</dbReference>
<feature type="region of interest" description="Disordered" evidence="3">
    <location>
        <begin position="202"/>
        <end position="232"/>
    </location>
</feature>
<feature type="domain" description="RRM" evidence="4">
    <location>
        <begin position="256"/>
        <end position="337"/>
    </location>
</feature>
<evidence type="ECO:0000259" key="4">
    <source>
        <dbReference type="PROSITE" id="PS50102"/>
    </source>
</evidence>
<feature type="compositionally biased region" description="Basic and acidic residues" evidence="3">
    <location>
        <begin position="47"/>
        <end position="68"/>
    </location>
</feature>
<dbReference type="Gene3D" id="1.25.40.90">
    <property type="match status" value="1"/>
</dbReference>
<dbReference type="Gene3D" id="3.30.70.330">
    <property type="match status" value="1"/>
</dbReference>
<feature type="compositionally biased region" description="Basic and acidic residues" evidence="3">
    <location>
        <begin position="202"/>
        <end position="211"/>
    </location>
</feature>
<feature type="compositionally biased region" description="Polar residues" evidence="3">
    <location>
        <begin position="217"/>
        <end position="232"/>
    </location>
</feature>
<evidence type="ECO:0000256" key="2">
    <source>
        <dbReference type="PROSITE-ProRule" id="PRU00176"/>
    </source>
</evidence>
<dbReference type="InterPro" id="IPR035009">
    <property type="entry name" value="SR140_RRM"/>
</dbReference>
<evidence type="ECO:0000256" key="3">
    <source>
        <dbReference type="SAM" id="MobiDB-lite"/>
    </source>
</evidence>
<evidence type="ECO:0000259" key="5">
    <source>
        <dbReference type="PROSITE" id="PS50128"/>
    </source>
</evidence>
<dbReference type="InterPro" id="IPR051485">
    <property type="entry name" value="SR-CTD_assoc_factor"/>
</dbReference>
<dbReference type="CDD" id="cd12223">
    <property type="entry name" value="RRM_SR140"/>
    <property type="match status" value="1"/>
</dbReference>
<dbReference type="AlphaFoldDB" id="A0A077WDE4"/>
<proteinExistence type="predicted"/>
<name>A0A077WDE4_9FUNG</name>
<evidence type="ECO:0000313" key="7">
    <source>
        <dbReference type="EMBL" id="CDS05169.1"/>
    </source>
</evidence>
<dbReference type="SUPFAM" id="SSF54928">
    <property type="entry name" value="RNA-binding domain, RBD"/>
    <property type="match status" value="1"/>
</dbReference>
<dbReference type="SUPFAM" id="SSF48464">
    <property type="entry name" value="ENTH/VHS domain"/>
    <property type="match status" value="1"/>
</dbReference>
<dbReference type="Gene3D" id="1.10.10.790">
    <property type="entry name" value="Surp module"/>
    <property type="match status" value="1"/>
</dbReference>
<reference evidence="7" key="1">
    <citation type="journal article" date="2014" name="Genome Announc.">
        <title>De novo whole-genome sequence and genome annotation of Lichtheimia ramosa.</title>
        <authorList>
            <person name="Linde J."/>
            <person name="Schwartze V."/>
            <person name="Binder U."/>
            <person name="Lass-Florl C."/>
            <person name="Voigt K."/>
            <person name="Horn F."/>
        </authorList>
    </citation>
    <scope>NUCLEOTIDE SEQUENCE</scope>
    <source>
        <strain evidence="7">JMRC FSU:6197</strain>
    </source>
</reference>
<dbReference type="PANTHER" id="PTHR23140:SF0">
    <property type="entry name" value="U2 SNRNP-ASSOCIATED SURP MOTIF-CONTAINING PROTEIN"/>
    <property type="match status" value="1"/>
</dbReference>
<feature type="compositionally biased region" description="Acidic residues" evidence="3">
    <location>
        <begin position="682"/>
        <end position="745"/>
    </location>
</feature>
<dbReference type="SMART" id="SM00360">
    <property type="entry name" value="RRM"/>
    <property type="match status" value="1"/>
</dbReference>
<dbReference type="EMBL" id="LK023316">
    <property type="protein sequence ID" value="CDS05169.1"/>
    <property type="molecule type" value="Genomic_DNA"/>
</dbReference>
<keyword evidence="1 2" id="KW-0694">RNA-binding</keyword>
<dbReference type="InterPro" id="IPR006569">
    <property type="entry name" value="CID_dom"/>
</dbReference>
<protein>
    <recommendedName>
        <fullName evidence="8">U2-associated protein SR140</fullName>
    </recommendedName>
</protein>
<feature type="domain" description="CID" evidence="6">
    <location>
        <begin position="502"/>
        <end position="647"/>
    </location>
</feature>
<dbReference type="GO" id="GO:0003723">
    <property type="term" value="F:RNA binding"/>
    <property type="evidence" value="ECO:0007669"/>
    <property type="project" value="UniProtKB-UniRule"/>
</dbReference>